<reference evidence="14" key="2">
    <citation type="submission" date="2015-01" db="EMBL/GenBank/DDBJ databases">
        <title>Evolutionary Origins and Diversification of the Mycorrhizal Mutualists.</title>
        <authorList>
            <consortium name="DOE Joint Genome Institute"/>
            <consortium name="Mycorrhizal Genomics Consortium"/>
            <person name="Kohler A."/>
            <person name="Kuo A."/>
            <person name="Nagy L.G."/>
            <person name="Floudas D."/>
            <person name="Copeland A."/>
            <person name="Barry K.W."/>
            <person name="Cichocki N."/>
            <person name="Veneault-Fourrey C."/>
            <person name="LaButti K."/>
            <person name="Lindquist E.A."/>
            <person name="Lipzen A."/>
            <person name="Lundell T."/>
            <person name="Morin E."/>
            <person name="Murat C."/>
            <person name="Riley R."/>
            <person name="Ohm R."/>
            <person name="Sun H."/>
            <person name="Tunlid A."/>
            <person name="Henrissat B."/>
            <person name="Grigoriev I.V."/>
            <person name="Hibbett D.S."/>
            <person name="Martin F."/>
        </authorList>
    </citation>
    <scope>NUCLEOTIDE SEQUENCE [LARGE SCALE GENOMIC DNA]</scope>
    <source>
        <strain evidence="14">Zn</strain>
    </source>
</reference>
<dbReference type="GO" id="GO:0008235">
    <property type="term" value="F:metalloexopeptidase activity"/>
    <property type="evidence" value="ECO:0007669"/>
    <property type="project" value="InterPro"/>
</dbReference>
<dbReference type="STRING" id="913774.A0A0C3GP20"/>
<feature type="domain" description="Peptidase M28" evidence="12">
    <location>
        <begin position="169"/>
        <end position="378"/>
    </location>
</feature>
<accession>A0A0C3GP20</accession>
<keyword evidence="6" id="KW-0732">Signal</keyword>
<keyword evidence="9" id="KW-1015">Disulfide bond</keyword>
<dbReference type="PROSITE" id="PS00018">
    <property type="entry name" value="EF_HAND_1"/>
    <property type="match status" value="1"/>
</dbReference>
<comment type="subunit">
    <text evidence="2">Monomer.</text>
</comment>
<evidence type="ECO:0000256" key="11">
    <source>
        <dbReference type="RuleBase" id="RU361240"/>
    </source>
</evidence>
<dbReference type="HOGENOM" id="CLU_025866_0_0_1"/>
<gene>
    <name evidence="13" type="ORF">OIDMADRAFT_43723</name>
</gene>
<keyword evidence="8 11" id="KW-0862">Zinc</keyword>
<dbReference type="InterPro" id="IPR007484">
    <property type="entry name" value="Peptidase_M28"/>
</dbReference>
<evidence type="ECO:0000313" key="14">
    <source>
        <dbReference type="Proteomes" id="UP000054321"/>
    </source>
</evidence>
<proteinExistence type="inferred from homology"/>
<comment type="similarity">
    <text evidence="10">Belongs to the peptidase M28 family. M28E subfamily.</text>
</comment>
<comment type="cofactor">
    <cofactor evidence="1">
        <name>Zn(2+)</name>
        <dbReference type="ChEBI" id="CHEBI:29105"/>
    </cofactor>
</comment>
<name>A0A0C3GP20_OIDMZ</name>
<keyword evidence="14" id="KW-1185">Reference proteome</keyword>
<dbReference type="SUPFAM" id="SSF53187">
    <property type="entry name" value="Zn-dependent exopeptidases"/>
    <property type="match status" value="1"/>
</dbReference>
<dbReference type="InParanoid" id="A0A0C3GP20"/>
<evidence type="ECO:0000256" key="9">
    <source>
        <dbReference type="ARBA" id="ARBA00023157"/>
    </source>
</evidence>
<dbReference type="Pfam" id="PF04389">
    <property type="entry name" value="Peptidase_M28"/>
    <property type="match status" value="1"/>
</dbReference>
<dbReference type="GO" id="GO:0004177">
    <property type="term" value="F:aminopeptidase activity"/>
    <property type="evidence" value="ECO:0007669"/>
    <property type="project" value="UniProtKB-KW"/>
</dbReference>
<keyword evidence="4 11" id="KW-0645">Protease</keyword>
<evidence type="ECO:0000256" key="2">
    <source>
        <dbReference type="ARBA" id="ARBA00011245"/>
    </source>
</evidence>
<evidence type="ECO:0000256" key="10">
    <source>
        <dbReference type="ARBA" id="ARBA00043962"/>
    </source>
</evidence>
<keyword evidence="3" id="KW-0031">Aminopeptidase</keyword>
<evidence type="ECO:0000259" key="12">
    <source>
        <dbReference type="Pfam" id="PF04389"/>
    </source>
</evidence>
<evidence type="ECO:0000313" key="13">
    <source>
        <dbReference type="EMBL" id="KIM97810.1"/>
    </source>
</evidence>
<evidence type="ECO:0000256" key="6">
    <source>
        <dbReference type="ARBA" id="ARBA00022729"/>
    </source>
</evidence>
<dbReference type="FunCoup" id="A0A0C3GP20">
    <property type="interactions" value="27"/>
</dbReference>
<evidence type="ECO:0000256" key="4">
    <source>
        <dbReference type="ARBA" id="ARBA00022670"/>
    </source>
</evidence>
<dbReference type="InterPro" id="IPR045175">
    <property type="entry name" value="M28_fam"/>
</dbReference>
<dbReference type="EMBL" id="KN832881">
    <property type="protein sequence ID" value="KIM97810.1"/>
    <property type="molecule type" value="Genomic_DNA"/>
</dbReference>
<dbReference type="EC" id="3.4.-.-" evidence="11"/>
<dbReference type="OrthoDB" id="2214at2759"/>
<protein>
    <recommendedName>
        <fullName evidence="11">Peptide hydrolase</fullName>
        <ecNumber evidence="11">3.4.-.-</ecNumber>
    </recommendedName>
</protein>
<evidence type="ECO:0000256" key="7">
    <source>
        <dbReference type="ARBA" id="ARBA00022801"/>
    </source>
</evidence>
<evidence type="ECO:0000256" key="3">
    <source>
        <dbReference type="ARBA" id="ARBA00022438"/>
    </source>
</evidence>
<reference evidence="13 14" key="1">
    <citation type="submission" date="2014-04" db="EMBL/GenBank/DDBJ databases">
        <authorList>
            <consortium name="DOE Joint Genome Institute"/>
            <person name="Kuo A."/>
            <person name="Martino E."/>
            <person name="Perotto S."/>
            <person name="Kohler A."/>
            <person name="Nagy L.G."/>
            <person name="Floudas D."/>
            <person name="Copeland A."/>
            <person name="Barry K.W."/>
            <person name="Cichocki N."/>
            <person name="Veneault-Fourrey C."/>
            <person name="LaButti K."/>
            <person name="Lindquist E.A."/>
            <person name="Lipzen A."/>
            <person name="Lundell T."/>
            <person name="Morin E."/>
            <person name="Murat C."/>
            <person name="Sun H."/>
            <person name="Tunlid A."/>
            <person name="Henrissat B."/>
            <person name="Grigoriev I.V."/>
            <person name="Hibbett D.S."/>
            <person name="Martin F."/>
            <person name="Nordberg H.P."/>
            <person name="Cantor M.N."/>
            <person name="Hua S.X."/>
        </authorList>
    </citation>
    <scope>NUCLEOTIDE SEQUENCE [LARGE SCALE GENOMIC DNA]</scope>
    <source>
        <strain evidence="13 14">Zn</strain>
    </source>
</reference>
<dbReference type="Proteomes" id="UP000054321">
    <property type="component" value="Unassembled WGS sequence"/>
</dbReference>
<evidence type="ECO:0000256" key="5">
    <source>
        <dbReference type="ARBA" id="ARBA00022723"/>
    </source>
</evidence>
<dbReference type="FunFam" id="3.40.630.10:FF:000042">
    <property type="entry name" value="Peptide hydrolase"/>
    <property type="match status" value="1"/>
</dbReference>
<organism evidence="13 14">
    <name type="scientific">Oidiodendron maius (strain Zn)</name>
    <dbReference type="NCBI Taxonomy" id="913774"/>
    <lineage>
        <taxon>Eukaryota</taxon>
        <taxon>Fungi</taxon>
        <taxon>Dikarya</taxon>
        <taxon>Ascomycota</taxon>
        <taxon>Pezizomycotina</taxon>
        <taxon>Leotiomycetes</taxon>
        <taxon>Leotiomycetes incertae sedis</taxon>
        <taxon>Myxotrichaceae</taxon>
        <taxon>Oidiodendron</taxon>
    </lineage>
</organism>
<evidence type="ECO:0000256" key="8">
    <source>
        <dbReference type="ARBA" id="ARBA00022833"/>
    </source>
</evidence>
<dbReference type="PANTHER" id="PTHR12147:SF56">
    <property type="entry name" value="AMINOPEPTIDASE YDR415C-RELATED"/>
    <property type="match status" value="1"/>
</dbReference>
<dbReference type="GO" id="GO:0006508">
    <property type="term" value="P:proteolysis"/>
    <property type="evidence" value="ECO:0007669"/>
    <property type="project" value="UniProtKB-KW"/>
</dbReference>
<dbReference type="Gene3D" id="3.40.630.10">
    <property type="entry name" value="Zn peptidases"/>
    <property type="match status" value="1"/>
</dbReference>
<dbReference type="AlphaFoldDB" id="A0A0C3GP20"/>
<dbReference type="InterPro" id="IPR018247">
    <property type="entry name" value="EF_Hand_1_Ca_BS"/>
</dbReference>
<dbReference type="PANTHER" id="PTHR12147">
    <property type="entry name" value="METALLOPEPTIDASE M28 FAMILY MEMBER"/>
    <property type="match status" value="1"/>
</dbReference>
<keyword evidence="5 11" id="KW-0479">Metal-binding</keyword>
<dbReference type="GO" id="GO:0046872">
    <property type="term" value="F:metal ion binding"/>
    <property type="evidence" value="ECO:0007669"/>
    <property type="project" value="UniProtKB-KW"/>
</dbReference>
<evidence type="ECO:0000256" key="1">
    <source>
        <dbReference type="ARBA" id="ARBA00001947"/>
    </source>
</evidence>
<sequence length="387" mass="43812">MISGSHLTTTAHTEALRCSNPYIPRYIATLVNATRLLEYLLQFTSGETQWVTEDEKWELKRDGRFFMDITEFRDLGSLHTMLVHKNKFPKAVAQKHKLFPLCEDLDSSKIKANLEQFTSFHNRYYISEHGAQSSKWLLDLVNSTITEAGADKYGVTVKPFEHEWPQHSIIVSIPGKTNSTIVVGGHQDSANYWDPINGRAPGADDDGSGTMTILEVLRVLLTSKDILEGKAENTIEFHWYAAEEAGLLGSQAIFREYESTSRDVKAMLQQDMTGFINRTVEAGRKPEFGLLMDMVEEDDLIEYMKLIIAEYTDISWVKTTCGHCGSDHMSAIKAGYPAIYVFESDFALANQHVHTPEDLIKHLDFSHMIDHARMTLGFVYELAFADL</sequence>
<keyword evidence="7 11" id="KW-0378">Hydrolase</keyword>